<dbReference type="PANTHER" id="PTHR23279">
    <property type="entry name" value="DEFECTIVE PROBOSCIS EXTENSION RESPONSE DPR -RELATED"/>
    <property type="match status" value="1"/>
</dbReference>
<dbReference type="InterPro" id="IPR003598">
    <property type="entry name" value="Ig_sub2"/>
</dbReference>
<dbReference type="InterPro" id="IPR013106">
    <property type="entry name" value="Ig_V-set"/>
</dbReference>
<proteinExistence type="predicted"/>
<feature type="domain" description="Ig-like" evidence="1">
    <location>
        <begin position="55"/>
        <end position="154"/>
    </location>
</feature>
<keyword evidence="3" id="KW-1185">Reference proteome</keyword>
<reference evidence="2" key="1">
    <citation type="submission" date="2022-11" db="EMBL/GenBank/DDBJ databases">
        <title>Centuries of genome instability and evolution in soft-shell clam transmissible cancer (bioRxiv).</title>
        <authorList>
            <person name="Hart S.F.M."/>
            <person name="Yonemitsu M.A."/>
            <person name="Giersch R.M."/>
            <person name="Beal B.F."/>
            <person name="Arriagada G."/>
            <person name="Davis B.W."/>
            <person name="Ostrander E.A."/>
            <person name="Goff S.P."/>
            <person name="Metzger M.J."/>
        </authorList>
    </citation>
    <scope>NUCLEOTIDE SEQUENCE</scope>
    <source>
        <strain evidence="2">MELC-2E11</strain>
        <tissue evidence="2">Siphon/mantle</tissue>
    </source>
</reference>
<evidence type="ECO:0000313" key="2">
    <source>
        <dbReference type="EMBL" id="WAQ97777.1"/>
    </source>
</evidence>
<dbReference type="InterPro" id="IPR036179">
    <property type="entry name" value="Ig-like_dom_sf"/>
</dbReference>
<feature type="domain" description="Ig-like" evidence="1">
    <location>
        <begin position="160"/>
        <end position="260"/>
    </location>
</feature>
<dbReference type="SMART" id="SM00408">
    <property type="entry name" value="IGc2"/>
    <property type="match status" value="2"/>
</dbReference>
<dbReference type="EMBL" id="CP111014">
    <property type="protein sequence ID" value="WAQ97777.1"/>
    <property type="molecule type" value="Genomic_DNA"/>
</dbReference>
<dbReference type="InterPro" id="IPR007110">
    <property type="entry name" value="Ig-like_dom"/>
</dbReference>
<organism evidence="2 3">
    <name type="scientific">Mya arenaria</name>
    <name type="common">Soft-shell clam</name>
    <dbReference type="NCBI Taxonomy" id="6604"/>
    <lineage>
        <taxon>Eukaryota</taxon>
        <taxon>Metazoa</taxon>
        <taxon>Spiralia</taxon>
        <taxon>Lophotrochozoa</taxon>
        <taxon>Mollusca</taxon>
        <taxon>Bivalvia</taxon>
        <taxon>Autobranchia</taxon>
        <taxon>Heteroconchia</taxon>
        <taxon>Euheterodonta</taxon>
        <taxon>Imparidentia</taxon>
        <taxon>Neoheterodontei</taxon>
        <taxon>Myida</taxon>
        <taxon>Myoidea</taxon>
        <taxon>Myidae</taxon>
        <taxon>Mya</taxon>
    </lineage>
</organism>
<dbReference type="Gene3D" id="2.60.40.10">
    <property type="entry name" value="Immunoglobulins"/>
    <property type="match status" value="2"/>
</dbReference>
<dbReference type="Proteomes" id="UP001164746">
    <property type="component" value="Chromosome 3"/>
</dbReference>
<accession>A0ABY7DJE1</accession>
<evidence type="ECO:0000313" key="3">
    <source>
        <dbReference type="Proteomes" id="UP001164746"/>
    </source>
</evidence>
<dbReference type="PROSITE" id="PS50835">
    <property type="entry name" value="IG_LIKE"/>
    <property type="match status" value="2"/>
</dbReference>
<dbReference type="SMART" id="SM00409">
    <property type="entry name" value="IG"/>
    <property type="match status" value="2"/>
</dbReference>
<dbReference type="InterPro" id="IPR013783">
    <property type="entry name" value="Ig-like_fold"/>
</dbReference>
<dbReference type="PANTHER" id="PTHR23279:SF36">
    <property type="entry name" value="DEFECTIVE PROBOSCIS EXTENSION RESPONSE 9, ISOFORM A"/>
    <property type="match status" value="1"/>
</dbReference>
<gene>
    <name evidence="2" type="ORF">MAR_022150</name>
</gene>
<dbReference type="Pfam" id="PF07686">
    <property type="entry name" value="V-set"/>
    <property type="match status" value="1"/>
</dbReference>
<dbReference type="InterPro" id="IPR003599">
    <property type="entry name" value="Ig_sub"/>
</dbReference>
<dbReference type="SUPFAM" id="SSF48726">
    <property type="entry name" value="Immunoglobulin"/>
    <property type="match status" value="2"/>
</dbReference>
<dbReference type="InterPro" id="IPR037448">
    <property type="entry name" value="Zig-8"/>
</dbReference>
<protein>
    <submittedName>
        <fullName evidence="2">HMCN2-like protein</fullName>
    </submittedName>
</protein>
<sequence length="321" mass="36104">MWLGYGCGVNVHVSRWAGHVATTWWLGILVLCRTLCVLAEFPDTEYPSARYTPAPDFLPGPSNVTFHRGELAVLSCSVYNLGTKTVVWRRQEKSFPLTSGTMTVVADDRIQIGHVPHSNQWDLMIKNVQPEDAGLYECQVASTNKNFRRMVSLAVLDTDADATEIQITEQQYVERGDPIRLECNATGQYYTPDDIDWFRNGQRVTSDDKRGIKLLKQLSIAQKTFTSILNIERAQMKDSGVYVCRSSNKQIASTKVHVLNGKDEAETFNRKRGTLHEAREAEYDSSLQQLPSTGTTYRPSAAGIFTTCLALLTVIFQTIRR</sequence>
<evidence type="ECO:0000259" key="1">
    <source>
        <dbReference type="PROSITE" id="PS50835"/>
    </source>
</evidence>
<name>A0ABY7DJE1_MYAAR</name>
<dbReference type="Pfam" id="PF13927">
    <property type="entry name" value="Ig_3"/>
    <property type="match status" value="1"/>
</dbReference>